<reference evidence="2" key="1">
    <citation type="submission" date="2021-01" db="EMBL/GenBank/DDBJ databases">
        <authorList>
            <person name="Kaushik A."/>
        </authorList>
    </citation>
    <scope>NUCLEOTIDE SEQUENCE</scope>
    <source>
        <strain evidence="2">AG1-1B</strain>
    </source>
</reference>
<dbReference type="Proteomes" id="UP000663826">
    <property type="component" value="Unassembled WGS sequence"/>
</dbReference>
<feature type="region of interest" description="Disordered" evidence="1">
    <location>
        <begin position="1"/>
        <end position="50"/>
    </location>
</feature>
<organism evidence="2 3">
    <name type="scientific">Rhizoctonia solani</name>
    <dbReference type="NCBI Taxonomy" id="456999"/>
    <lineage>
        <taxon>Eukaryota</taxon>
        <taxon>Fungi</taxon>
        <taxon>Dikarya</taxon>
        <taxon>Basidiomycota</taxon>
        <taxon>Agaricomycotina</taxon>
        <taxon>Agaricomycetes</taxon>
        <taxon>Cantharellales</taxon>
        <taxon>Ceratobasidiaceae</taxon>
        <taxon>Rhizoctonia</taxon>
    </lineage>
</organism>
<feature type="compositionally biased region" description="Polar residues" evidence="1">
    <location>
        <begin position="1"/>
        <end position="12"/>
    </location>
</feature>
<feature type="compositionally biased region" description="Polar residues" evidence="1">
    <location>
        <begin position="257"/>
        <end position="271"/>
    </location>
</feature>
<evidence type="ECO:0000313" key="2">
    <source>
        <dbReference type="EMBL" id="CAE6373231.1"/>
    </source>
</evidence>
<feature type="compositionally biased region" description="Polar residues" evidence="1">
    <location>
        <begin position="20"/>
        <end position="50"/>
    </location>
</feature>
<evidence type="ECO:0000256" key="1">
    <source>
        <dbReference type="SAM" id="MobiDB-lite"/>
    </source>
</evidence>
<protein>
    <submittedName>
        <fullName evidence="2">Uncharacterized protein</fullName>
    </submittedName>
</protein>
<proteinExistence type="predicted"/>
<feature type="compositionally biased region" description="Polar residues" evidence="1">
    <location>
        <begin position="142"/>
        <end position="153"/>
    </location>
</feature>
<dbReference type="AlphaFoldDB" id="A0A8H3A1A1"/>
<dbReference type="EMBL" id="CAJMWQ010000734">
    <property type="protein sequence ID" value="CAE6373231.1"/>
    <property type="molecule type" value="Genomic_DNA"/>
</dbReference>
<feature type="region of interest" description="Disordered" evidence="1">
    <location>
        <begin position="142"/>
        <end position="162"/>
    </location>
</feature>
<feature type="region of interest" description="Disordered" evidence="1">
    <location>
        <begin position="78"/>
        <end position="99"/>
    </location>
</feature>
<comment type="caution">
    <text evidence="2">The sequence shown here is derived from an EMBL/GenBank/DDBJ whole genome shotgun (WGS) entry which is preliminary data.</text>
</comment>
<evidence type="ECO:0000313" key="3">
    <source>
        <dbReference type="Proteomes" id="UP000663826"/>
    </source>
</evidence>
<name>A0A8H3A1A1_9AGAM</name>
<gene>
    <name evidence="2" type="ORF">RDB_LOCUS16780</name>
</gene>
<feature type="region of interest" description="Disordered" evidence="1">
    <location>
        <begin position="289"/>
        <end position="311"/>
    </location>
</feature>
<feature type="compositionally biased region" description="Polar residues" evidence="1">
    <location>
        <begin position="296"/>
        <end position="310"/>
    </location>
</feature>
<feature type="region of interest" description="Disordered" evidence="1">
    <location>
        <begin position="230"/>
        <end position="276"/>
    </location>
</feature>
<sequence length="459" mass="48726">MSRPSTRSTTQGERWPKLAANTNKIAASGSKSVPPTHSQPVCAGGNSTDSGVGFTKALTGVGDHKLATGAVNHTTQAPPIRIARLSPTPSLLPPEARTASWSEIARRGSPPPPTSPILLPAISISISVPKTNDTPAVSYATTKKSKPSAQTDNFPPLPSPAIATKDTKVAPVRKNSYAIATSAKARPTVNVVTTGAYAPPNVSESPVSFISPRSTGKVVSLNIGCVKSAVPDARPASPAPVPSRPGLPGTPKHTKQRSAPNNTLSPPNFSGRSRSASVSSVATSIAASIVTTSSRGPPSSKTSVCPTPTNDDSEWQLRLTQLAQMMSAKERAAWEKILRSDPKDTSKMKWNAFDKALRALHFKSHTRGGSETEYIPDPEYFGTKVRLGHFFLDAMSLLFPTRLNLFPTIVLDLYLIILAHPGADFTLGDLKAKSNSFRLQYPGAVEVLHNAWGLIDTRK</sequence>
<accession>A0A8H3A1A1</accession>